<dbReference type="InterPro" id="IPR004142">
    <property type="entry name" value="NDRG"/>
</dbReference>
<dbReference type="RefSeq" id="XP_029633800.1">
    <property type="nucleotide sequence ID" value="XM_029777940.2"/>
</dbReference>
<dbReference type="InterPro" id="IPR029058">
    <property type="entry name" value="AB_hydrolase_fold"/>
</dbReference>
<dbReference type="Proteomes" id="UP000515154">
    <property type="component" value="Linkage group LG1"/>
</dbReference>
<accession>A0A6P7S6H9</accession>
<dbReference type="SUPFAM" id="SSF53474">
    <property type="entry name" value="alpha/beta-Hydrolases"/>
    <property type="match status" value="1"/>
</dbReference>
<reference evidence="3" key="1">
    <citation type="submission" date="2025-08" db="UniProtKB">
        <authorList>
            <consortium name="RefSeq"/>
        </authorList>
    </citation>
    <scope>IDENTIFICATION</scope>
</reference>
<comment type="similarity">
    <text evidence="1">Belongs to the NDRG family.</text>
</comment>
<evidence type="ECO:0000313" key="3">
    <source>
        <dbReference type="RefSeq" id="XP_029633800.1"/>
    </source>
</evidence>
<evidence type="ECO:0000313" key="2">
    <source>
        <dbReference type="Proteomes" id="UP000515154"/>
    </source>
</evidence>
<dbReference type="Gene3D" id="3.40.50.1820">
    <property type="entry name" value="alpha/beta hydrolase"/>
    <property type="match status" value="1"/>
</dbReference>
<keyword evidence="2" id="KW-1185">Reference proteome</keyword>
<dbReference type="KEGG" id="osn:115209509"/>
<sequence length="417" mass="47116">MDKQQILWPPSWNNNHLVDNASNSTRVDTQAVAEHNSVVVRLMKGRTMERLTDIELSSVHATKPKSAGLVNDATSIVLQEEDVETPCGNIRVAIQGDRAKPAILTFHDIGLNHTTCFQGFFGFADMQPILRHFCVYHLNAPGQEEGALQLRPEQDALGNPETLNGNSYSYPTMEQLADAVHHVVEHYNLRRIIGFGVGTGANILVRYSLCHPSFVDSLVVINPTCDAPGWIEWGYQKMNMWYLFSGQMTNFTEEYLLWHWFGKKTRWENHDLVNVYKDCIKAINPQNLALFIESYLRRTDLGLIRELDNIRRNTVKNVKCRTMLLVGDDSPHLDEVVNMNGRMDPQETDFVKIADCGGMPLEEQPAKVCEAFRYFLQGMGYSSHFPALIPSRSVSTCSDFSLASTRSPTTEEDAVEC</sequence>
<gene>
    <name evidence="3" type="primary">LOC115209509</name>
</gene>
<dbReference type="PANTHER" id="PTHR11034">
    <property type="entry name" value="N-MYC DOWNSTREAM REGULATED"/>
    <property type="match status" value="1"/>
</dbReference>
<dbReference type="Pfam" id="PF03096">
    <property type="entry name" value="Ndr"/>
    <property type="match status" value="1"/>
</dbReference>
<evidence type="ECO:0000256" key="1">
    <source>
        <dbReference type="ARBA" id="ARBA00005598"/>
    </source>
</evidence>
<proteinExistence type="inferred from homology"/>
<name>A0A6P7S6H9_9MOLL</name>
<organism evidence="2 3">
    <name type="scientific">Octopus sinensis</name>
    <name type="common">East Asian common octopus</name>
    <dbReference type="NCBI Taxonomy" id="2607531"/>
    <lineage>
        <taxon>Eukaryota</taxon>
        <taxon>Metazoa</taxon>
        <taxon>Spiralia</taxon>
        <taxon>Lophotrochozoa</taxon>
        <taxon>Mollusca</taxon>
        <taxon>Cephalopoda</taxon>
        <taxon>Coleoidea</taxon>
        <taxon>Octopodiformes</taxon>
        <taxon>Octopoda</taxon>
        <taxon>Incirrata</taxon>
        <taxon>Octopodidae</taxon>
        <taxon>Octopus</taxon>
    </lineage>
</organism>
<dbReference type="AlphaFoldDB" id="A0A6P7S6H9"/>
<protein>
    <submittedName>
        <fullName evidence="3">Protein NDRG3 isoform X1</fullName>
    </submittedName>
</protein>